<dbReference type="SUPFAM" id="SSF53383">
    <property type="entry name" value="PLP-dependent transferases"/>
    <property type="match status" value="1"/>
</dbReference>
<accession>A0A1V4SF43</accession>
<dbReference type="InterPro" id="IPR015422">
    <property type="entry name" value="PyrdxlP-dep_Trfase_small"/>
</dbReference>
<dbReference type="Gene3D" id="3.90.1150.10">
    <property type="entry name" value="Aspartate Aminotransferase, domain 1"/>
    <property type="match status" value="1"/>
</dbReference>
<dbReference type="InterPro" id="IPR015424">
    <property type="entry name" value="PyrdxlP-dep_Trfase"/>
</dbReference>
<reference evidence="2 3" key="1">
    <citation type="submission" date="2017-03" db="EMBL/GenBank/DDBJ databases">
        <title>Genome sequence of Clostridium hungatei DSM 14427.</title>
        <authorList>
            <person name="Poehlein A."/>
            <person name="Daniel R."/>
        </authorList>
    </citation>
    <scope>NUCLEOTIDE SEQUENCE [LARGE SCALE GENOMIC DNA]</scope>
    <source>
        <strain evidence="2 3">DSM 14427</strain>
    </source>
</reference>
<keyword evidence="2" id="KW-0032">Aminotransferase</keyword>
<dbReference type="InterPro" id="IPR024551">
    <property type="entry name" value="AspAT_Ic"/>
</dbReference>
<dbReference type="Gene3D" id="3.40.640.10">
    <property type="entry name" value="Type I PLP-dependent aspartate aminotransferase-like (Major domain)"/>
    <property type="match status" value="1"/>
</dbReference>
<dbReference type="GO" id="GO:0004069">
    <property type="term" value="F:L-aspartate:2-oxoglutarate aminotransferase activity"/>
    <property type="evidence" value="ECO:0007669"/>
    <property type="project" value="InterPro"/>
</dbReference>
<dbReference type="STRING" id="48256.CLHUN_36130"/>
<evidence type="ECO:0000313" key="2">
    <source>
        <dbReference type="EMBL" id="OPX42488.1"/>
    </source>
</evidence>
<keyword evidence="3" id="KW-1185">Reference proteome</keyword>
<sequence length="426" mass="47260">MNKYSALSKNELQSEIEKLEKRYNGYKEQKLKLDMTRGKPCSQQLDMSTEMLEIPAKELRKAADGTDTFNYGVLDGLPEAKALFAEMLEVDKSEIIIGGNSSLNLMYDAVGRAMSLGILGGTPWSKLDKVRFLCPSPGYDRHFAICELFGIEMVIVDMKPDGPDMDTVEKLVSEDDSIKGIWCVPKYSNPDGITYSDQVVDRMAALKPKAKDFRIFWDNAYCVHHLSDKPDSLKNILAACKSAGNENMVYMFSSTSKISFPGAGISMMAASAENLNSIRKSMTIQTIGHDKINQLRHVKYFKDIDGISAHMKKHADILKPKFDLVLEILETELGGKDIASWNKPNGGYFVSLNTLDNCAKEVEKLSLDAGVVLTKAGATYPYGKDPRDRNIRIAPTMPPAEELKKAIEILCISVQLVSAKKMLAAM</sequence>
<dbReference type="CDD" id="cd00609">
    <property type="entry name" value="AAT_like"/>
    <property type="match status" value="1"/>
</dbReference>
<dbReference type="Proteomes" id="UP000191554">
    <property type="component" value="Unassembled WGS sequence"/>
</dbReference>
<dbReference type="AlphaFoldDB" id="A0A1V4SF43"/>
<proteinExistence type="predicted"/>
<dbReference type="PANTHER" id="PTHR43799">
    <property type="entry name" value="AMINOTRANSFERASE, PUTATIVE-RELATED"/>
    <property type="match status" value="1"/>
</dbReference>
<keyword evidence="1" id="KW-0175">Coiled coil</keyword>
<dbReference type="EMBL" id="MZGX01000028">
    <property type="protein sequence ID" value="OPX42488.1"/>
    <property type="molecule type" value="Genomic_DNA"/>
</dbReference>
<keyword evidence="2" id="KW-0808">Transferase</keyword>
<comment type="caution">
    <text evidence="2">The sequence shown here is derived from an EMBL/GenBank/DDBJ whole genome shotgun (WGS) entry which is preliminary data.</text>
</comment>
<organism evidence="2 3">
    <name type="scientific">Ruminiclostridium hungatei</name>
    <name type="common">Clostridium hungatei</name>
    <dbReference type="NCBI Taxonomy" id="48256"/>
    <lineage>
        <taxon>Bacteria</taxon>
        <taxon>Bacillati</taxon>
        <taxon>Bacillota</taxon>
        <taxon>Clostridia</taxon>
        <taxon>Eubacteriales</taxon>
        <taxon>Oscillospiraceae</taxon>
        <taxon>Ruminiclostridium</taxon>
    </lineage>
</organism>
<feature type="coiled-coil region" evidence="1">
    <location>
        <begin position="9"/>
        <end position="36"/>
    </location>
</feature>
<evidence type="ECO:0000313" key="3">
    <source>
        <dbReference type="Proteomes" id="UP000191554"/>
    </source>
</evidence>
<gene>
    <name evidence="2" type="ORF">CLHUN_36130</name>
</gene>
<dbReference type="RefSeq" id="WP_080066024.1">
    <property type="nucleotide sequence ID" value="NZ_MZGX01000028.1"/>
</dbReference>
<dbReference type="PANTHER" id="PTHR43799:SF1">
    <property type="entry name" value="ASPARTATE AMINOTRANSFERASE"/>
    <property type="match status" value="1"/>
</dbReference>
<evidence type="ECO:0000256" key="1">
    <source>
        <dbReference type="SAM" id="Coils"/>
    </source>
</evidence>
<dbReference type="Pfam" id="PF12897">
    <property type="entry name" value="Asp_aminotransf"/>
    <property type="match status" value="1"/>
</dbReference>
<name>A0A1V4SF43_RUMHU</name>
<dbReference type="InterPro" id="IPR015421">
    <property type="entry name" value="PyrdxlP-dep_Trfase_major"/>
</dbReference>
<dbReference type="OrthoDB" id="9802328at2"/>
<protein>
    <submittedName>
        <fullName evidence="2">Putative aminotransferase</fullName>
    </submittedName>
</protein>